<keyword evidence="2" id="KW-0808">Transferase</keyword>
<organism evidence="6 7">
    <name type="scientific">Chitiniphilus purpureus</name>
    <dbReference type="NCBI Taxonomy" id="2981137"/>
    <lineage>
        <taxon>Bacteria</taxon>
        <taxon>Pseudomonadati</taxon>
        <taxon>Pseudomonadota</taxon>
        <taxon>Betaproteobacteria</taxon>
        <taxon>Neisseriales</taxon>
        <taxon>Chitinibacteraceae</taxon>
        <taxon>Chitiniphilus</taxon>
    </lineage>
</organism>
<dbReference type="SUPFAM" id="SSF53756">
    <property type="entry name" value="UDP-Glycosyltransferase/glycogen phosphorylase"/>
    <property type="match status" value="1"/>
</dbReference>
<dbReference type="PANTHER" id="PTHR12526">
    <property type="entry name" value="GLYCOSYLTRANSFERASE"/>
    <property type="match status" value="1"/>
</dbReference>
<feature type="domain" description="Glycosyltransferase subfamily 4-like N-terminal" evidence="5">
    <location>
        <begin position="29"/>
        <end position="186"/>
    </location>
</feature>
<gene>
    <name evidence="6" type="ORF">N8I74_14290</name>
</gene>
<evidence type="ECO:0000313" key="7">
    <source>
        <dbReference type="Proteomes" id="UP001061302"/>
    </source>
</evidence>
<proteinExistence type="predicted"/>
<evidence type="ECO:0000259" key="4">
    <source>
        <dbReference type="Pfam" id="PF00534"/>
    </source>
</evidence>
<dbReference type="EMBL" id="CP106753">
    <property type="protein sequence ID" value="UXY14477.1"/>
    <property type="molecule type" value="Genomic_DNA"/>
</dbReference>
<dbReference type="Proteomes" id="UP001061302">
    <property type="component" value="Chromosome"/>
</dbReference>
<keyword evidence="3" id="KW-0812">Transmembrane</keyword>
<sequence>MRFRNVSSESVVMRAQRHILLLIHSMAGGGAERVTTRLASEWIKSGHAVTILTVAGKDLDCYPIPNGVVRHALDIARDSKGMFDAIKLNIQRLVAVRRYIRKTRPDIVIGMMATAGIVAGLATFGLPCRTISAERAYPAMLPLGRLWARLRRLVYPRLSSVVVQTSAAASWMHTHVPKAAVHVIPNPIVWPLERLSPHIDPQEFVTSNVRTVLAVGRLSPEKQFSILIHAFAEAAAGLQDWQLVILGAGPERAALQALAAKLAIPDRVLFPGRAGNVADWYKRADIFVLSSLYEGFPNALVEAMASGCAVVSFDCLAGPADLVTHNHDGVLVPPDSAQEGLAAAIRALILDEGRRSALSAAALAVRERLAIAVIAAKWESIFDQA</sequence>
<feature type="domain" description="Glycosyl transferase family 1" evidence="4">
    <location>
        <begin position="207"/>
        <end position="362"/>
    </location>
</feature>
<evidence type="ECO:0000313" key="6">
    <source>
        <dbReference type="EMBL" id="UXY14477.1"/>
    </source>
</evidence>
<accession>A0ABY6DKB2</accession>
<dbReference type="Gene3D" id="3.40.50.2000">
    <property type="entry name" value="Glycogen Phosphorylase B"/>
    <property type="match status" value="2"/>
</dbReference>
<dbReference type="PANTHER" id="PTHR12526:SF510">
    <property type="entry name" value="D-INOSITOL 3-PHOSPHATE GLYCOSYLTRANSFERASE"/>
    <property type="match status" value="1"/>
</dbReference>
<reference evidence="6" key="1">
    <citation type="submission" date="2022-10" db="EMBL/GenBank/DDBJ databases">
        <title>Chitiniphilus purpureus sp. nov., a novel chitin-degrading bacterium isolated from crawfish pond sediment.</title>
        <authorList>
            <person name="Li K."/>
        </authorList>
    </citation>
    <scope>NUCLEOTIDE SEQUENCE</scope>
    <source>
        <strain evidence="6">CD1</strain>
    </source>
</reference>
<dbReference type="Pfam" id="PF13579">
    <property type="entry name" value="Glyco_trans_4_4"/>
    <property type="match status" value="1"/>
</dbReference>
<dbReference type="InterPro" id="IPR028098">
    <property type="entry name" value="Glyco_trans_4-like_N"/>
</dbReference>
<evidence type="ECO:0000256" key="2">
    <source>
        <dbReference type="ARBA" id="ARBA00022679"/>
    </source>
</evidence>
<name>A0ABY6DKB2_9NEIS</name>
<keyword evidence="7" id="KW-1185">Reference proteome</keyword>
<dbReference type="Pfam" id="PF00534">
    <property type="entry name" value="Glycos_transf_1"/>
    <property type="match status" value="1"/>
</dbReference>
<keyword evidence="3" id="KW-1133">Transmembrane helix</keyword>
<keyword evidence="3" id="KW-0472">Membrane</keyword>
<evidence type="ECO:0000256" key="3">
    <source>
        <dbReference type="SAM" id="Phobius"/>
    </source>
</evidence>
<feature type="transmembrane region" description="Helical" evidence="3">
    <location>
        <begin position="107"/>
        <end position="126"/>
    </location>
</feature>
<dbReference type="RefSeq" id="WP_263123777.1">
    <property type="nucleotide sequence ID" value="NZ_CP106753.1"/>
</dbReference>
<dbReference type="CDD" id="cd03820">
    <property type="entry name" value="GT4_AmsD-like"/>
    <property type="match status" value="1"/>
</dbReference>
<evidence type="ECO:0000259" key="5">
    <source>
        <dbReference type="Pfam" id="PF13579"/>
    </source>
</evidence>
<keyword evidence="1" id="KW-0328">Glycosyltransferase</keyword>
<dbReference type="InterPro" id="IPR001296">
    <property type="entry name" value="Glyco_trans_1"/>
</dbReference>
<protein>
    <submittedName>
        <fullName evidence="6">Glycosyltransferase family 4 protein</fullName>
    </submittedName>
</protein>
<evidence type="ECO:0000256" key="1">
    <source>
        <dbReference type="ARBA" id="ARBA00022676"/>
    </source>
</evidence>